<dbReference type="NCBIfam" id="TIGR03804">
    <property type="entry name" value="para_beta_helix"/>
    <property type="match status" value="1"/>
</dbReference>
<evidence type="ECO:0000256" key="1">
    <source>
        <dbReference type="ARBA" id="ARBA00004906"/>
    </source>
</evidence>
<name>A0A3G8XRU8_9FLAO</name>
<dbReference type="InterPro" id="IPR051550">
    <property type="entry name" value="SCF-Subunits/Alg-Epimerases"/>
</dbReference>
<sequence>MNMKNKIFYFLALLLPIFCFSATIKVGKSGDFKTIKEAIAAAKSGDTIFVEKGIYREGTIDIEKPISLIGIDRPILDGNLNGEIITFRADRITLKGFKLINSGREEIRSVAAVHIYTSTDSVIENNIFENNYFAIYVQRGNRILINRNKITTNRGNSQENSGDGIHILGSREIWIKNNFISGHKDGIYLEKNAKCYVYHNLSRNNLRYGLHFMFSNDSVYTSNVFDNNGAGVAVMYAMNVSMFNNKFINNWGDSVYGLLLKEISYSKIKGNTFQNNTTGVFADGATKIDFYTNQFEDNGWAIKINANCMENRVMRNNFINNTFDISTSGSTVMNDFRFNYWDKYEGYDLDKDKIGDVPFHPLSLYSVLVEQNPSVMLLFRSFLVDMLDRTEKIIPSLTPESFVDDQPLMKPLQTPN</sequence>
<organism evidence="5 6">
    <name type="scientific">Kaistella carnis</name>
    <dbReference type="NCBI Taxonomy" id="1241979"/>
    <lineage>
        <taxon>Bacteria</taxon>
        <taxon>Pseudomonadati</taxon>
        <taxon>Bacteroidota</taxon>
        <taxon>Flavobacteriia</taxon>
        <taxon>Flavobacteriales</taxon>
        <taxon>Weeksellaceae</taxon>
        <taxon>Chryseobacterium group</taxon>
        <taxon>Kaistella</taxon>
    </lineage>
</organism>
<evidence type="ECO:0000313" key="5">
    <source>
        <dbReference type="EMBL" id="AZI34447.1"/>
    </source>
</evidence>
<dbReference type="InterPro" id="IPR022441">
    <property type="entry name" value="Para_beta_helix_rpt-2"/>
</dbReference>
<evidence type="ECO:0000256" key="3">
    <source>
        <dbReference type="ARBA" id="ARBA00022786"/>
    </source>
</evidence>
<dbReference type="InterPro" id="IPR006626">
    <property type="entry name" value="PbH1"/>
</dbReference>
<dbReference type="SMART" id="SM00710">
    <property type="entry name" value="PbH1"/>
    <property type="match status" value="9"/>
</dbReference>
<evidence type="ECO:0000313" key="6">
    <source>
        <dbReference type="Proteomes" id="UP000270185"/>
    </source>
</evidence>
<dbReference type="PANTHER" id="PTHR22990">
    <property type="entry name" value="F-BOX ONLY PROTEIN"/>
    <property type="match status" value="1"/>
</dbReference>
<feature type="domain" description="Periplasmic copper-binding protein NosD beta helix" evidence="4">
    <location>
        <begin position="148"/>
        <end position="346"/>
    </location>
</feature>
<dbReference type="AlphaFoldDB" id="A0A3G8XRU8"/>
<evidence type="ECO:0000259" key="4">
    <source>
        <dbReference type="Pfam" id="PF05048"/>
    </source>
</evidence>
<gene>
    <name evidence="5" type="primary">nosD</name>
    <name evidence="5" type="ORF">EIB73_07440</name>
</gene>
<dbReference type="Proteomes" id="UP000270185">
    <property type="component" value="Chromosome"/>
</dbReference>
<keyword evidence="6" id="KW-1185">Reference proteome</keyword>
<dbReference type="Pfam" id="PF05048">
    <property type="entry name" value="NosD"/>
    <property type="match status" value="1"/>
</dbReference>
<dbReference type="EMBL" id="CP034159">
    <property type="protein sequence ID" value="AZI34447.1"/>
    <property type="molecule type" value="Genomic_DNA"/>
</dbReference>
<dbReference type="NCBIfam" id="TIGR04247">
    <property type="entry name" value="NosD_copper_fam"/>
    <property type="match status" value="1"/>
</dbReference>
<dbReference type="InterPro" id="IPR012334">
    <property type="entry name" value="Pectin_lyas_fold"/>
</dbReference>
<dbReference type="SUPFAM" id="SSF51126">
    <property type="entry name" value="Pectin lyase-like"/>
    <property type="match status" value="1"/>
</dbReference>
<dbReference type="InterPro" id="IPR026464">
    <property type="entry name" value="NosD_copper_fam"/>
</dbReference>
<proteinExistence type="predicted"/>
<keyword evidence="3" id="KW-0833">Ubl conjugation pathway</keyword>
<dbReference type="PANTHER" id="PTHR22990:SF15">
    <property type="entry name" value="F-BOX ONLY PROTEIN 10"/>
    <property type="match status" value="1"/>
</dbReference>
<reference evidence="6" key="1">
    <citation type="submission" date="2018-11" db="EMBL/GenBank/DDBJ databases">
        <title>Proposal to divide the Flavobacteriaceae and reorganize its genera based on Amino Acid Identity values calculated from whole genome sequences.</title>
        <authorList>
            <person name="Nicholson A.C."/>
            <person name="Gulvik C.A."/>
            <person name="Whitney A.M."/>
            <person name="Humrighouse B.W."/>
            <person name="Bell M."/>
            <person name="Holmes B."/>
            <person name="Steigerwalt A.G."/>
            <person name="Villarma A."/>
            <person name="Sheth M."/>
            <person name="Batra D."/>
            <person name="Pryor J."/>
            <person name="Bernardet J.-F."/>
            <person name="Hugo C."/>
            <person name="Kampfer P."/>
            <person name="Newman J.D."/>
            <person name="McQuiston J.R."/>
        </authorList>
    </citation>
    <scope>NUCLEOTIDE SEQUENCE [LARGE SCALE GENOMIC DNA]</scope>
    <source>
        <strain evidence="6">G0081</strain>
    </source>
</reference>
<accession>A0A3G8XRU8</accession>
<dbReference type="InterPro" id="IPR011050">
    <property type="entry name" value="Pectin_lyase_fold/virulence"/>
</dbReference>
<dbReference type="KEGG" id="ccas:EIB73_07440"/>
<keyword evidence="2" id="KW-0677">Repeat</keyword>
<comment type="pathway">
    <text evidence="1">Protein modification; protein ubiquitination.</text>
</comment>
<evidence type="ECO:0000256" key="2">
    <source>
        <dbReference type="ARBA" id="ARBA00022737"/>
    </source>
</evidence>
<dbReference type="Gene3D" id="2.160.20.10">
    <property type="entry name" value="Single-stranded right-handed beta-helix, Pectin lyase-like"/>
    <property type="match status" value="2"/>
</dbReference>
<protein>
    <submittedName>
        <fullName evidence="5">Nitrous oxide reductase family maturation protein NosD</fullName>
    </submittedName>
</protein>
<dbReference type="InterPro" id="IPR007742">
    <property type="entry name" value="NosD_dom"/>
</dbReference>
<dbReference type="OrthoDB" id="9767990at2"/>